<dbReference type="RefSeq" id="WP_011018403.1">
    <property type="nucleotide sequence ID" value="NZ_DUJS01000004.1"/>
</dbReference>
<feature type="compositionally biased region" description="Basic residues" evidence="9">
    <location>
        <begin position="50"/>
        <end position="92"/>
    </location>
</feature>
<dbReference type="FunFam" id="1.10.1200.240:FF:000003">
    <property type="entry name" value="50S ribosomal protein L19e"/>
    <property type="match status" value="1"/>
</dbReference>
<comment type="caution">
    <text evidence="11">The sequence shown here is derived from an EMBL/GenBank/DDBJ whole genome shotgun (WGS) entry which is preliminary data.</text>
</comment>
<dbReference type="HAMAP" id="MF_01475">
    <property type="entry name" value="Ribosomal_eL19"/>
    <property type="match status" value="1"/>
</dbReference>
<name>A0A832TBZ7_9EURY</name>
<dbReference type="OMA" id="NRVWIDP"/>
<comment type="subunit">
    <text evidence="2 7">Part of the 50S ribosomal subunit.</text>
</comment>
<accession>A0A832TBZ7</accession>
<keyword evidence="3 7" id="KW-0699">rRNA-binding</keyword>
<evidence type="ECO:0000256" key="3">
    <source>
        <dbReference type="ARBA" id="ARBA00022730"/>
    </source>
</evidence>
<dbReference type="SUPFAM" id="SSF48140">
    <property type="entry name" value="Ribosomal protein L19 (L19e)"/>
    <property type="match status" value="1"/>
</dbReference>
<keyword evidence="4 7" id="KW-0694">RNA-binding</keyword>
<dbReference type="InterPro" id="IPR023638">
    <property type="entry name" value="Ribosomal_eL19_CS"/>
</dbReference>
<dbReference type="InterPro" id="IPR015972">
    <property type="entry name" value="Ribosomal_eL19_dom1"/>
</dbReference>
<evidence type="ECO:0000256" key="2">
    <source>
        <dbReference type="ARBA" id="ARBA00011838"/>
    </source>
</evidence>
<dbReference type="Gene3D" id="1.10.1650.10">
    <property type="match status" value="1"/>
</dbReference>
<sequence>MNLRPQRRMAAEILKCGVHRIWIDPERLEEVARAQTREDIRRLIKEGAIRKKPIKGQSRVRARKRHEQRKKGRQRGPGRRKGAKGARMPKKRAWIQRIRPIRRKLRELRDSGKIDRSTYRKLYMMAKGGYFRDTSHLLAYIEENDLWKK</sequence>
<reference evidence="11" key="1">
    <citation type="journal article" date="2020" name="bioRxiv">
        <title>A rank-normalized archaeal taxonomy based on genome phylogeny resolves widespread incomplete and uneven classifications.</title>
        <authorList>
            <person name="Rinke C."/>
            <person name="Chuvochina M."/>
            <person name="Mussig A.J."/>
            <person name="Chaumeil P.-A."/>
            <person name="Waite D.W."/>
            <person name="Whitman W.B."/>
            <person name="Parks D.H."/>
            <person name="Hugenholtz P."/>
        </authorList>
    </citation>
    <scope>NUCLEOTIDE SEQUENCE</scope>
    <source>
        <strain evidence="11">UBA8853</strain>
    </source>
</reference>
<feature type="region of interest" description="Disordered" evidence="9">
    <location>
        <begin position="46"/>
        <end position="92"/>
    </location>
</feature>
<dbReference type="GO" id="GO:0070180">
    <property type="term" value="F:large ribosomal subunit rRNA binding"/>
    <property type="evidence" value="ECO:0007669"/>
    <property type="project" value="UniProtKB-UniRule"/>
</dbReference>
<dbReference type="AlphaFoldDB" id="A0A832TBZ7"/>
<dbReference type="Pfam" id="PF25476">
    <property type="entry name" value="Ribosomal_L19e_C"/>
    <property type="match status" value="1"/>
</dbReference>
<proteinExistence type="inferred from homology"/>
<evidence type="ECO:0000259" key="10">
    <source>
        <dbReference type="SMART" id="SM01416"/>
    </source>
</evidence>
<dbReference type="Pfam" id="PF01280">
    <property type="entry name" value="Ribosomal_L19e"/>
    <property type="match status" value="1"/>
</dbReference>
<dbReference type="FunFam" id="1.10.1650.10:FF:000001">
    <property type="entry name" value="Ribosomal protein L19"/>
    <property type="match status" value="1"/>
</dbReference>
<dbReference type="Proteomes" id="UP000619545">
    <property type="component" value="Unassembled WGS sequence"/>
</dbReference>
<comment type="function">
    <text evidence="7">Binds to the 23S rRNA.</text>
</comment>
<dbReference type="NCBIfam" id="NF006343">
    <property type="entry name" value="PRK08570.1"/>
    <property type="match status" value="1"/>
</dbReference>
<evidence type="ECO:0000256" key="9">
    <source>
        <dbReference type="SAM" id="MobiDB-lite"/>
    </source>
</evidence>
<dbReference type="CDD" id="cd01418">
    <property type="entry name" value="Ribosomal_L19e_A"/>
    <property type="match status" value="1"/>
</dbReference>
<dbReference type="GO" id="GO:0003735">
    <property type="term" value="F:structural constituent of ribosome"/>
    <property type="evidence" value="ECO:0007669"/>
    <property type="project" value="InterPro"/>
</dbReference>
<dbReference type="InterPro" id="IPR057259">
    <property type="entry name" value="Ribosomal_L19e"/>
</dbReference>
<dbReference type="InterPro" id="IPR033936">
    <property type="entry name" value="Ribosomal_eL19_arc"/>
</dbReference>
<dbReference type="InterPro" id="IPR000196">
    <property type="entry name" value="Ribosomal_eL19_dom"/>
</dbReference>
<comment type="similarity">
    <text evidence="1 7 8">Belongs to the eukaryotic ribosomal protein eL19 family.</text>
</comment>
<evidence type="ECO:0000313" key="12">
    <source>
        <dbReference type="Proteomes" id="UP000619545"/>
    </source>
</evidence>
<protein>
    <recommendedName>
        <fullName evidence="7">Large ribosomal subunit protein eL19</fullName>
    </recommendedName>
</protein>
<evidence type="ECO:0000256" key="7">
    <source>
        <dbReference type="HAMAP-Rule" id="MF_01475"/>
    </source>
</evidence>
<evidence type="ECO:0000256" key="1">
    <source>
        <dbReference type="ARBA" id="ARBA00011082"/>
    </source>
</evidence>
<evidence type="ECO:0000313" key="11">
    <source>
        <dbReference type="EMBL" id="HII70831.1"/>
    </source>
</evidence>
<evidence type="ECO:0000256" key="5">
    <source>
        <dbReference type="ARBA" id="ARBA00022980"/>
    </source>
</evidence>
<organism evidence="11 12">
    <name type="scientific">Methanopyrus kandleri</name>
    <dbReference type="NCBI Taxonomy" id="2320"/>
    <lineage>
        <taxon>Archaea</taxon>
        <taxon>Methanobacteriati</taxon>
        <taxon>Methanobacteriota</taxon>
        <taxon>Methanomada group</taxon>
        <taxon>Methanopyri</taxon>
        <taxon>Methanopyrales</taxon>
        <taxon>Methanopyraceae</taxon>
        <taxon>Methanopyrus</taxon>
    </lineage>
</organism>
<dbReference type="GO" id="GO:0022625">
    <property type="term" value="C:cytosolic large ribosomal subunit"/>
    <property type="evidence" value="ECO:0007669"/>
    <property type="project" value="InterPro"/>
</dbReference>
<dbReference type="EMBL" id="DUJS01000004">
    <property type="protein sequence ID" value="HII70831.1"/>
    <property type="molecule type" value="Genomic_DNA"/>
</dbReference>
<keyword evidence="6 7" id="KW-0687">Ribonucleoprotein</keyword>
<evidence type="ECO:0000256" key="8">
    <source>
        <dbReference type="RuleBase" id="RU000574"/>
    </source>
</evidence>
<dbReference type="Gene3D" id="1.10.1200.240">
    <property type="match status" value="1"/>
</dbReference>
<evidence type="ECO:0000256" key="4">
    <source>
        <dbReference type="ARBA" id="ARBA00022884"/>
    </source>
</evidence>
<keyword evidence="5 7" id="KW-0689">Ribosomal protein</keyword>
<evidence type="ECO:0000256" key="6">
    <source>
        <dbReference type="ARBA" id="ARBA00023274"/>
    </source>
</evidence>
<dbReference type="InterPro" id="IPR035970">
    <property type="entry name" value="60S_ribosomal_eL19_sf"/>
</dbReference>
<dbReference type="PANTHER" id="PTHR10722">
    <property type="entry name" value="60S RIBOSOMAL PROTEIN L19"/>
    <property type="match status" value="1"/>
</dbReference>
<dbReference type="InterPro" id="IPR039547">
    <property type="entry name" value="Ribosomal_eL19"/>
</dbReference>
<dbReference type="InterPro" id="IPR057260">
    <property type="entry name" value="Ribosomal_L19e_C"/>
</dbReference>
<dbReference type="GeneID" id="1477334"/>
<gene>
    <name evidence="7" type="primary">rpl19e</name>
    <name evidence="11" type="ORF">HA336_06340</name>
</gene>
<dbReference type="SMART" id="SM01416">
    <property type="entry name" value="Ribosomal_L19e"/>
    <property type="match status" value="1"/>
</dbReference>
<dbReference type="GO" id="GO:0006412">
    <property type="term" value="P:translation"/>
    <property type="evidence" value="ECO:0007669"/>
    <property type="project" value="UniProtKB-UniRule"/>
</dbReference>
<feature type="domain" description="Large ribosomal subunit protein eL19" evidence="10">
    <location>
        <begin position="2"/>
        <end position="145"/>
    </location>
</feature>
<dbReference type="PROSITE" id="PS00526">
    <property type="entry name" value="RIBOSOMAL_L19E"/>
    <property type="match status" value="1"/>
</dbReference>